<dbReference type="Pfam" id="PF10702">
    <property type="entry name" value="DUF2507"/>
    <property type="match status" value="1"/>
</dbReference>
<evidence type="ECO:0000313" key="3">
    <source>
        <dbReference type="Proteomes" id="UP000002754"/>
    </source>
</evidence>
<protein>
    <recommendedName>
        <fullName evidence="5">DUF2507 domain-containing protein</fullName>
    </recommendedName>
</protein>
<accession>A0A094YX81</accession>
<evidence type="ECO:0000313" key="1">
    <source>
        <dbReference type="EMBL" id="KGA98137.1"/>
    </source>
</evidence>
<dbReference type="EMBL" id="ALPT02000015">
    <property type="protein sequence ID" value="KGA98137.1"/>
    <property type="molecule type" value="Genomic_DNA"/>
</dbReference>
<evidence type="ECO:0008006" key="5">
    <source>
        <dbReference type="Google" id="ProtNLM"/>
    </source>
</evidence>
<organism evidence="1 3">
    <name type="scientific">Alkalihalobacillus alcalophilus ATCC 27647 = CGMCC 1.3604</name>
    <dbReference type="NCBI Taxonomy" id="1218173"/>
    <lineage>
        <taxon>Bacteria</taxon>
        <taxon>Bacillati</taxon>
        <taxon>Bacillota</taxon>
        <taxon>Bacilli</taxon>
        <taxon>Bacillales</taxon>
        <taxon>Bacillaceae</taxon>
        <taxon>Alkalihalobacillus</taxon>
    </lineage>
</organism>
<dbReference type="eggNOG" id="COG1719">
    <property type="taxonomic scope" value="Bacteria"/>
</dbReference>
<evidence type="ECO:0000313" key="2">
    <source>
        <dbReference type="EMBL" id="THG90784.1"/>
    </source>
</evidence>
<reference evidence="2 4" key="2">
    <citation type="submission" date="2014-01" db="EMBL/GenBank/DDBJ databases">
        <title>Draft genome sequencing of Bacillus alcalophilus CGMCC 1.3604.</title>
        <authorList>
            <person name="Yang J."/>
            <person name="Diao L."/>
            <person name="Yang S."/>
        </authorList>
    </citation>
    <scope>NUCLEOTIDE SEQUENCE [LARGE SCALE GENOMIC DNA]</scope>
    <source>
        <strain evidence="2 4">CGMCC 1.3604</strain>
    </source>
</reference>
<comment type="caution">
    <text evidence="1">The sequence shown here is derived from an EMBL/GenBank/DDBJ whole genome shotgun (WGS) entry which is preliminary data.</text>
</comment>
<sequence>MEQESTNESTLFDYDLIRNDLLHELLGTEHDQILYWGGKSLARKHVLHTIDEIIHFFEKAGWGTLEIQKNKAQAKILELHGPWMGKKDPRCYQLEAGFLAQQIEQMQQQITEATYEKKRKQVTFQIHSDKYDRTELD</sequence>
<dbReference type="InterPro" id="IPR024096">
    <property type="entry name" value="NO_sig/Golgi_transp_ligand-bd"/>
</dbReference>
<dbReference type="EMBL" id="JALP01000116">
    <property type="protein sequence ID" value="THG90784.1"/>
    <property type="molecule type" value="Genomic_DNA"/>
</dbReference>
<proteinExistence type="predicted"/>
<dbReference type="RefSeq" id="WP_003324080.1">
    <property type="nucleotide sequence ID" value="NZ_ALPT02000015.1"/>
</dbReference>
<dbReference type="OrthoDB" id="2965348at2"/>
<keyword evidence="3" id="KW-1185">Reference proteome</keyword>
<dbReference type="Proteomes" id="UP000297014">
    <property type="component" value="Unassembled WGS sequence"/>
</dbReference>
<dbReference type="Proteomes" id="UP000002754">
    <property type="component" value="Unassembled WGS sequence"/>
</dbReference>
<dbReference type="STRING" id="1218173.BALCAV_0206340"/>
<gene>
    <name evidence="2" type="ORF">AJ85_08775</name>
    <name evidence="1" type="ORF">BALCAV_0206340</name>
</gene>
<dbReference type="SUPFAM" id="SSF111126">
    <property type="entry name" value="Ligand-binding domain in the NO signalling and Golgi transport"/>
    <property type="match status" value="1"/>
</dbReference>
<name>A0A094YX81_ALKAL</name>
<reference evidence="1 3" key="1">
    <citation type="journal article" date="2014" name="Genome Announc.">
        <title>Draft Genome Sequence of Bacillus alcalophilus AV1934, a Classic Alkaliphile Isolated from Human Feces in 1934.</title>
        <authorList>
            <person name="Attie O."/>
            <person name="Jayaprakash A."/>
            <person name="Shah H."/>
            <person name="Paulsen I.T."/>
            <person name="Morino M."/>
            <person name="Takahashi Y."/>
            <person name="Narumi I."/>
            <person name="Sachidanandam R."/>
            <person name="Satoh K."/>
            <person name="Ito M."/>
            <person name="Krulwich T.A."/>
        </authorList>
    </citation>
    <scope>NUCLEOTIDE SEQUENCE [LARGE SCALE GENOMIC DNA]</scope>
    <source>
        <strain evidence="1 3">AV1934</strain>
    </source>
</reference>
<dbReference type="AlphaFoldDB" id="A0A094YX81"/>
<evidence type="ECO:0000313" key="4">
    <source>
        <dbReference type="Proteomes" id="UP000297014"/>
    </source>
</evidence>
<dbReference type="Gene3D" id="3.30.1380.20">
    <property type="entry name" value="Trafficking protein particle complex subunit 3"/>
    <property type="match status" value="1"/>
</dbReference>
<dbReference type="InterPro" id="IPR019642">
    <property type="entry name" value="DUF2507"/>
</dbReference>